<accession>A0A6L5YWH8</accession>
<dbReference type="GO" id="GO:0016791">
    <property type="term" value="F:phosphatase activity"/>
    <property type="evidence" value="ECO:0007669"/>
    <property type="project" value="TreeGrafter"/>
</dbReference>
<dbReference type="Pfam" id="PF00149">
    <property type="entry name" value="Metallophos"/>
    <property type="match status" value="1"/>
</dbReference>
<name>A0A6L5YWH8_9RHOB</name>
<gene>
    <name evidence="2" type="ORF">GE300_02850</name>
</gene>
<dbReference type="EMBL" id="WIND01000001">
    <property type="protein sequence ID" value="MSU88557.1"/>
    <property type="molecule type" value="Genomic_DNA"/>
</dbReference>
<dbReference type="Gene3D" id="3.60.21.10">
    <property type="match status" value="1"/>
</dbReference>
<sequence length="248" mass="26732">MPGTDGRRIYAIGDVHGCLEQLDTVLDRIAADLAQRPHDAPLIVFLGDYGDRGPDSRGVIERLVALAAEPLPTLFLLGNHDHMFLEYLREPPVRGSDRLHWLSRALGGSRTLASYGVTANALAPGRAHRAFVRAVPAAHVAFLEGAAFGARIGGYFFAHAGIRPGVPLDRQDLWDLIWIREPFLSDTGAHPAVVVHGHTPTDRVENHGNRIGVDTGAVFGGRLSCIVLEDEDQAELTGAGLASLPLLR</sequence>
<dbReference type="GO" id="GO:0008803">
    <property type="term" value="F:bis(5'-nucleosyl)-tetraphosphatase (symmetrical) activity"/>
    <property type="evidence" value="ECO:0007669"/>
    <property type="project" value="TreeGrafter"/>
</dbReference>
<dbReference type="AlphaFoldDB" id="A0A6L5YWH8"/>
<dbReference type="RefSeq" id="WP_154444628.1">
    <property type="nucleotide sequence ID" value="NZ_WIND01000001.1"/>
</dbReference>
<dbReference type="GO" id="GO:0005737">
    <property type="term" value="C:cytoplasm"/>
    <property type="evidence" value="ECO:0007669"/>
    <property type="project" value="TreeGrafter"/>
</dbReference>
<dbReference type="InterPro" id="IPR050126">
    <property type="entry name" value="Ap4A_hydrolase"/>
</dbReference>
<protein>
    <submittedName>
        <fullName evidence="2">Serine/threonine protein phosphatase</fullName>
    </submittedName>
</protein>
<evidence type="ECO:0000313" key="2">
    <source>
        <dbReference type="EMBL" id="MSU88557.1"/>
    </source>
</evidence>
<feature type="domain" description="Calcineurin-like phosphoesterase" evidence="1">
    <location>
        <begin position="8"/>
        <end position="203"/>
    </location>
</feature>
<organism evidence="2 3">
    <name type="scientific">Halovulum marinum</name>
    <dbReference type="NCBI Taxonomy" id="2662447"/>
    <lineage>
        <taxon>Bacteria</taxon>
        <taxon>Pseudomonadati</taxon>
        <taxon>Pseudomonadota</taxon>
        <taxon>Alphaproteobacteria</taxon>
        <taxon>Rhodobacterales</taxon>
        <taxon>Paracoccaceae</taxon>
        <taxon>Halovulum</taxon>
    </lineage>
</organism>
<dbReference type="GO" id="GO:0110154">
    <property type="term" value="P:RNA decapping"/>
    <property type="evidence" value="ECO:0007669"/>
    <property type="project" value="TreeGrafter"/>
</dbReference>
<dbReference type="InterPro" id="IPR029052">
    <property type="entry name" value="Metallo-depent_PP-like"/>
</dbReference>
<dbReference type="PANTHER" id="PTHR42850">
    <property type="entry name" value="METALLOPHOSPHOESTERASE"/>
    <property type="match status" value="1"/>
</dbReference>
<reference evidence="2 3" key="1">
    <citation type="submission" date="2019-10" db="EMBL/GenBank/DDBJ databases">
        <title>Cognatihalovulum marinum gen. nov. sp. nov., a new member of the family Rhodobacteraceae isolated from deep seawater of the Northwest Indian Ocean.</title>
        <authorList>
            <person name="Ruan C."/>
            <person name="Wang J."/>
            <person name="Zheng X."/>
            <person name="Song L."/>
            <person name="Zhu Y."/>
            <person name="Huang Y."/>
            <person name="Lu Z."/>
            <person name="Du W."/>
            <person name="Huang L."/>
            <person name="Dai X."/>
        </authorList>
    </citation>
    <scope>NUCLEOTIDE SEQUENCE [LARGE SCALE GENOMIC DNA]</scope>
    <source>
        <strain evidence="2 3">2CG4</strain>
    </source>
</reference>
<proteinExistence type="predicted"/>
<comment type="caution">
    <text evidence="2">The sequence shown here is derived from an EMBL/GenBank/DDBJ whole genome shotgun (WGS) entry which is preliminary data.</text>
</comment>
<keyword evidence="3" id="KW-1185">Reference proteome</keyword>
<dbReference type="Proteomes" id="UP000474957">
    <property type="component" value="Unassembled WGS sequence"/>
</dbReference>
<evidence type="ECO:0000313" key="3">
    <source>
        <dbReference type="Proteomes" id="UP000474957"/>
    </source>
</evidence>
<dbReference type="InterPro" id="IPR004843">
    <property type="entry name" value="Calcineurin-like_PHP"/>
</dbReference>
<dbReference type="CDD" id="cd00144">
    <property type="entry name" value="MPP_PPP_family"/>
    <property type="match status" value="1"/>
</dbReference>
<dbReference type="SUPFAM" id="SSF56300">
    <property type="entry name" value="Metallo-dependent phosphatases"/>
    <property type="match status" value="1"/>
</dbReference>
<evidence type="ECO:0000259" key="1">
    <source>
        <dbReference type="Pfam" id="PF00149"/>
    </source>
</evidence>
<dbReference type="PANTHER" id="PTHR42850:SF4">
    <property type="entry name" value="ZINC-DEPENDENT ENDOPOLYPHOSPHATASE"/>
    <property type="match status" value="1"/>
</dbReference>